<dbReference type="PANTHER" id="PTHR15454">
    <property type="entry name" value="NISCHARIN RELATED"/>
    <property type="match status" value="1"/>
</dbReference>
<feature type="region of interest" description="Disordered" evidence="3">
    <location>
        <begin position="604"/>
        <end position="625"/>
    </location>
</feature>
<dbReference type="PANTHER" id="PTHR15454:SF56">
    <property type="entry name" value="PROTEIN PHOSPHATASE 1 REGULATORY SUBUNIT 7-RELATED"/>
    <property type="match status" value="1"/>
</dbReference>
<evidence type="ECO:0008006" key="6">
    <source>
        <dbReference type="Google" id="ProtNLM"/>
    </source>
</evidence>
<feature type="compositionally biased region" description="Polar residues" evidence="3">
    <location>
        <begin position="1"/>
        <end position="12"/>
    </location>
</feature>
<dbReference type="InterPro" id="IPR032675">
    <property type="entry name" value="LRR_dom_sf"/>
</dbReference>
<dbReference type="InParanoid" id="A0A0C3PZY2"/>
<dbReference type="PROSITE" id="PS51450">
    <property type="entry name" value="LRR"/>
    <property type="match status" value="5"/>
</dbReference>
<dbReference type="SMART" id="SM00369">
    <property type="entry name" value="LRR_TYP"/>
    <property type="match status" value="7"/>
</dbReference>
<gene>
    <name evidence="4" type="ORF">M404DRAFT_17948</name>
</gene>
<sequence>MSRIPQASTRPSQARPAVKTTLAATTSRSRASSPSKPPTSGTSSPAPTSRVRTKSIPKSPSKSIRRASPEEEIPVPKAPALSIKEAVALKRAEAKKVAAKSISSGANLNPFEDLADAIPEPLSAQKQEDDALELGRWSVKETIERARSTGVPAELCVSQKNSSNKGHAIGSLNLASRSLPCLPSALFEIHLGITPDPLKSVVQEPPITSAESSSKRPTQHGGPAWFEAQDLQVLKAWCNVIVEIQHEISLFGSLKVVDLHQNKISSLPDTFADLTALTTLDLSHNSLTSLPHNIWTLPTLSHLNLSHNALTSLPFGEPFGDGTSRSVKGGDTWSSGGFFGPVITRATTPLPRLSHLDVSFNKLMASTIDHNNLPSALTKFDLSSNPISSGNTESASLLRTLGSLKQLKELRFSYAAITDDAFPPSLTGGDETQVFPALSILDLEETQATAGAVQQALSGLKQTLLFDFTKDEPPEGTLMVAVGKKVVKEPWEVEAERRARHRSGRSQASHWTDSLPEETQSPQEHVKDARETEQGADLFAEGRRRPTRTARPAFSENTTSQPEQKGDSLASSQCSSAPSSSTSQSSIVNLSNMQYFNGATQTLTLPPLAPPTRSHTRSFSLAASTSGPSLSKGKIDIALPTATLPLTLISSQPFAHTLQTLVLSSRKLDLSVVLPSLTSESSVPLLPALEELVLDGCGLGDTVAVARQGEGCLSTPPKSTEALLPLLTRLFPGLRTLDLTYNFLTSSALRKDVLAGLIMASTQDTPARKGLRHLRLRGNRITDLDGFQELAEVFKGHRVLSDWKLEELDLRDNEISKLPPELGLLPLDVFLVDGNVFRIPQRKVWEREGTKGLLSWLRGRLD</sequence>
<evidence type="ECO:0000256" key="3">
    <source>
        <dbReference type="SAM" id="MobiDB-lite"/>
    </source>
</evidence>
<keyword evidence="1" id="KW-0433">Leucine-rich repeat</keyword>
<dbReference type="Proteomes" id="UP000054217">
    <property type="component" value="Unassembled WGS sequence"/>
</dbReference>
<dbReference type="Pfam" id="PF00560">
    <property type="entry name" value="LRR_1"/>
    <property type="match status" value="1"/>
</dbReference>
<dbReference type="EMBL" id="KN831944">
    <property type="protein sequence ID" value="KIO15089.1"/>
    <property type="molecule type" value="Genomic_DNA"/>
</dbReference>
<reference evidence="4 5" key="1">
    <citation type="submission" date="2014-04" db="EMBL/GenBank/DDBJ databases">
        <authorList>
            <consortium name="DOE Joint Genome Institute"/>
            <person name="Kuo A."/>
            <person name="Kohler A."/>
            <person name="Costa M.D."/>
            <person name="Nagy L.G."/>
            <person name="Floudas D."/>
            <person name="Copeland A."/>
            <person name="Barry K.W."/>
            <person name="Cichocki N."/>
            <person name="Veneault-Fourrey C."/>
            <person name="LaButti K."/>
            <person name="Lindquist E.A."/>
            <person name="Lipzen A."/>
            <person name="Lundell T."/>
            <person name="Morin E."/>
            <person name="Murat C."/>
            <person name="Sun H."/>
            <person name="Tunlid A."/>
            <person name="Henrissat B."/>
            <person name="Grigoriev I.V."/>
            <person name="Hibbett D.S."/>
            <person name="Martin F."/>
            <person name="Nordberg H.P."/>
            <person name="Cantor M.N."/>
            <person name="Hua S.X."/>
        </authorList>
    </citation>
    <scope>NUCLEOTIDE SEQUENCE [LARGE SCALE GENOMIC DNA]</scope>
    <source>
        <strain evidence="4 5">Marx 270</strain>
    </source>
</reference>
<dbReference type="InterPro" id="IPR001611">
    <property type="entry name" value="Leu-rich_rpt"/>
</dbReference>
<evidence type="ECO:0000313" key="5">
    <source>
        <dbReference type="Proteomes" id="UP000054217"/>
    </source>
</evidence>
<evidence type="ECO:0000256" key="1">
    <source>
        <dbReference type="ARBA" id="ARBA00022614"/>
    </source>
</evidence>
<accession>A0A0C3PZY2</accession>
<feature type="compositionally biased region" description="Low complexity" evidence="3">
    <location>
        <begin position="568"/>
        <end position="585"/>
    </location>
</feature>
<reference evidence="5" key="2">
    <citation type="submission" date="2015-01" db="EMBL/GenBank/DDBJ databases">
        <title>Evolutionary Origins and Diversification of the Mycorrhizal Mutualists.</title>
        <authorList>
            <consortium name="DOE Joint Genome Institute"/>
            <consortium name="Mycorrhizal Genomics Consortium"/>
            <person name="Kohler A."/>
            <person name="Kuo A."/>
            <person name="Nagy L.G."/>
            <person name="Floudas D."/>
            <person name="Copeland A."/>
            <person name="Barry K.W."/>
            <person name="Cichocki N."/>
            <person name="Veneault-Fourrey C."/>
            <person name="LaButti K."/>
            <person name="Lindquist E.A."/>
            <person name="Lipzen A."/>
            <person name="Lundell T."/>
            <person name="Morin E."/>
            <person name="Murat C."/>
            <person name="Riley R."/>
            <person name="Ohm R."/>
            <person name="Sun H."/>
            <person name="Tunlid A."/>
            <person name="Henrissat B."/>
            <person name="Grigoriev I.V."/>
            <person name="Hibbett D.S."/>
            <person name="Martin F."/>
        </authorList>
    </citation>
    <scope>NUCLEOTIDE SEQUENCE [LARGE SCALE GENOMIC DNA]</scope>
    <source>
        <strain evidence="5">Marx 270</strain>
    </source>
</reference>
<dbReference type="OrthoDB" id="1517790at2759"/>
<evidence type="ECO:0000256" key="2">
    <source>
        <dbReference type="ARBA" id="ARBA00022737"/>
    </source>
</evidence>
<dbReference type="STRING" id="870435.A0A0C3PZY2"/>
<keyword evidence="2" id="KW-0677">Repeat</keyword>
<dbReference type="InterPro" id="IPR003591">
    <property type="entry name" value="Leu-rich_rpt_typical-subtyp"/>
</dbReference>
<feature type="compositionally biased region" description="Low complexity" evidence="3">
    <location>
        <begin position="19"/>
        <end position="62"/>
    </location>
</feature>
<name>A0A0C3PZY2_PISTI</name>
<dbReference type="GO" id="GO:0005737">
    <property type="term" value="C:cytoplasm"/>
    <property type="evidence" value="ECO:0007669"/>
    <property type="project" value="TreeGrafter"/>
</dbReference>
<dbReference type="AlphaFoldDB" id="A0A0C3PZY2"/>
<dbReference type="SUPFAM" id="SSF52058">
    <property type="entry name" value="L domain-like"/>
    <property type="match status" value="1"/>
</dbReference>
<evidence type="ECO:0000313" key="4">
    <source>
        <dbReference type="EMBL" id="KIO15089.1"/>
    </source>
</evidence>
<feature type="region of interest" description="Disordered" evidence="3">
    <location>
        <begin position="495"/>
        <end position="585"/>
    </location>
</feature>
<feature type="compositionally biased region" description="Basic and acidic residues" evidence="3">
    <location>
        <begin position="524"/>
        <end position="533"/>
    </location>
</feature>
<feature type="compositionally biased region" description="Polar residues" evidence="3">
    <location>
        <begin position="505"/>
        <end position="523"/>
    </location>
</feature>
<dbReference type="Pfam" id="PF13855">
    <property type="entry name" value="LRR_8"/>
    <property type="match status" value="1"/>
</dbReference>
<proteinExistence type="predicted"/>
<keyword evidence="5" id="KW-1185">Reference proteome</keyword>
<dbReference type="PRINTS" id="PR00019">
    <property type="entry name" value="LEURICHRPT"/>
</dbReference>
<dbReference type="Gene3D" id="3.80.10.10">
    <property type="entry name" value="Ribonuclease Inhibitor"/>
    <property type="match status" value="2"/>
</dbReference>
<dbReference type="HOGENOM" id="CLU_016742_0_0_1"/>
<feature type="region of interest" description="Disordered" evidence="3">
    <location>
        <begin position="1"/>
        <end position="77"/>
    </location>
</feature>
<protein>
    <recommendedName>
        <fullName evidence="6">L domain-like protein</fullName>
    </recommendedName>
</protein>
<organism evidence="4 5">
    <name type="scientific">Pisolithus tinctorius Marx 270</name>
    <dbReference type="NCBI Taxonomy" id="870435"/>
    <lineage>
        <taxon>Eukaryota</taxon>
        <taxon>Fungi</taxon>
        <taxon>Dikarya</taxon>
        <taxon>Basidiomycota</taxon>
        <taxon>Agaricomycotina</taxon>
        <taxon>Agaricomycetes</taxon>
        <taxon>Agaricomycetidae</taxon>
        <taxon>Boletales</taxon>
        <taxon>Sclerodermatineae</taxon>
        <taxon>Pisolithaceae</taxon>
        <taxon>Pisolithus</taxon>
    </lineage>
</organism>